<keyword evidence="1" id="KW-0732">Signal</keyword>
<feature type="signal peptide" evidence="1">
    <location>
        <begin position="1"/>
        <end position="18"/>
    </location>
</feature>
<organism evidence="2 3">
    <name type="scientific">Papilio xuthus</name>
    <name type="common">Asian swallowtail butterfly</name>
    <dbReference type="NCBI Taxonomy" id="66420"/>
    <lineage>
        <taxon>Eukaryota</taxon>
        <taxon>Metazoa</taxon>
        <taxon>Ecdysozoa</taxon>
        <taxon>Arthropoda</taxon>
        <taxon>Hexapoda</taxon>
        <taxon>Insecta</taxon>
        <taxon>Pterygota</taxon>
        <taxon>Neoptera</taxon>
        <taxon>Endopterygota</taxon>
        <taxon>Lepidoptera</taxon>
        <taxon>Glossata</taxon>
        <taxon>Ditrysia</taxon>
        <taxon>Papilionoidea</taxon>
        <taxon>Papilionidae</taxon>
        <taxon>Papilioninae</taxon>
        <taxon>Papilio</taxon>
    </lineage>
</organism>
<dbReference type="AlphaFoldDB" id="A0A194QHV8"/>
<evidence type="ECO:0000313" key="2">
    <source>
        <dbReference type="EMBL" id="KPJ04979.1"/>
    </source>
</evidence>
<accession>A0A194QHV8</accession>
<feature type="chain" id="PRO_5008264340" evidence="1">
    <location>
        <begin position="19"/>
        <end position="202"/>
    </location>
</feature>
<dbReference type="Proteomes" id="UP000053268">
    <property type="component" value="Unassembled WGS sequence"/>
</dbReference>
<reference evidence="2 3" key="1">
    <citation type="journal article" date="2015" name="Nat. Commun.">
        <title>Outbred genome sequencing and CRISPR/Cas9 gene editing in butterflies.</title>
        <authorList>
            <person name="Li X."/>
            <person name="Fan D."/>
            <person name="Zhang W."/>
            <person name="Liu G."/>
            <person name="Zhang L."/>
            <person name="Zhao L."/>
            <person name="Fang X."/>
            <person name="Chen L."/>
            <person name="Dong Y."/>
            <person name="Chen Y."/>
            <person name="Ding Y."/>
            <person name="Zhao R."/>
            <person name="Feng M."/>
            <person name="Zhu Y."/>
            <person name="Feng Y."/>
            <person name="Jiang X."/>
            <person name="Zhu D."/>
            <person name="Xiang H."/>
            <person name="Feng X."/>
            <person name="Li S."/>
            <person name="Wang J."/>
            <person name="Zhang G."/>
            <person name="Kronforst M.R."/>
            <person name="Wang W."/>
        </authorList>
    </citation>
    <scope>NUCLEOTIDE SEQUENCE [LARGE SCALE GENOMIC DNA]</scope>
    <source>
        <strain evidence="2">Ya'a_city_454_Px</strain>
        <tissue evidence="2">Whole body</tissue>
    </source>
</reference>
<evidence type="ECO:0000256" key="1">
    <source>
        <dbReference type="SAM" id="SignalP"/>
    </source>
</evidence>
<gene>
    <name evidence="2" type="ORF">RR46_04095</name>
</gene>
<protein>
    <submittedName>
        <fullName evidence="2">Uncharacterized protein</fullName>
    </submittedName>
</protein>
<keyword evidence="3" id="KW-1185">Reference proteome</keyword>
<name>A0A194QHV8_PAPXU</name>
<dbReference type="EMBL" id="KQ458793">
    <property type="protein sequence ID" value="KPJ04979.1"/>
    <property type="molecule type" value="Genomic_DNA"/>
</dbReference>
<sequence length="202" mass="22379">MKVIYVFAICLSVSLTTAAPTREFFHAVGNKINETANVVASEVYGWLALGNKLVFGKPEVTTVSPAISQESLYKLTKATNEMVDKLNNDNESIKKNLAMIVEQQAGVGNDPDRTEIGLDLRKLLELIAPVQRSDSQRILIDGRHRQPQRPQRQFCSHYQCPISHAAVGTSLEICKSCPDIGSLRRLLDRAEISDANRITSDN</sequence>
<evidence type="ECO:0000313" key="3">
    <source>
        <dbReference type="Proteomes" id="UP000053268"/>
    </source>
</evidence>
<proteinExistence type="predicted"/>